<feature type="region of interest" description="Disordered" evidence="1">
    <location>
        <begin position="1"/>
        <end position="25"/>
    </location>
</feature>
<dbReference type="OrthoDB" id="1400091at2759"/>
<accession>A0A2Z6LYG4</accession>
<feature type="compositionally biased region" description="Basic and acidic residues" evidence="1">
    <location>
        <begin position="1"/>
        <end position="24"/>
    </location>
</feature>
<dbReference type="PANTHER" id="PTHR33240">
    <property type="entry name" value="OS08G0508500 PROTEIN"/>
    <property type="match status" value="1"/>
</dbReference>
<evidence type="ECO:0000256" key="1">
    <source>
        <dbReference type="SAM" id="MobiDB-lite"/>
    </source>
</evidence>
<sequence length="191" mass="20920">MEGYNKKQRMDHSSARNGDDDVKPENSPISFSLKDLPITGTDVALPMVIKLQINNFSVLRVSVNEGSAANILYWSAFLKMGLSKSMLKPFNFKAFLMGAIGETVPVKGYIDLDTTFGKGGNAKMIKVRYLVVDSWSVYNVVIGRRTLVGLGAVISTLHLTMKYPVGDGMVGVVKADLEMAKKCYDMCPNAI</sequence>
<reference evidence="3" key="1">
    <citation type="journal article" date="2017" name="Front. Plant Sci.">
        <title>Climate Clever Clovers: New Paradigm to Reduce the Environmental Footprint of Ruminants by Breeding Low Methanogenic Forages Utilizing Haplotype Variation.</title>
        <authorList>
            <person name="Kaur P."/>
            <person name="Appels R."/>
            <person name="Bayer P.E."/>
            <person name="Keeble-Gagnere G."/>
            <person name="Wang J."/>
            <person name="Hirakawa H."/>
            <person name="Shirasawa K."/>
            <person name="Vercoe P."/>
            <person name="Stefanova K."/>
            <person name="Durmic Z."/>
            <person name="Nichols P."/>
            <person name="Revell C."/>
            <person name="Isobe S.N."/>
            <person name="Edwards D."/>
            <person name="Erskine W."/>
        </authorList>
    </citation>
    <scope>NUCLEOTIDE SEQUENCE [LARGE SCALE GENOMIC DNA]</scope>
    <source>
        <strain evidence="3">cv. Daliak</strain>
    </source>
</reference>
<dbReference type="Proteomes" id="UP000242715">
    <property type="component" value="Unassembled WGS sequence"/>
</dbReference>
<evidence type="ECO:0000313" key="2">
    <source>
        <dbReference type="EMBL" id="GAU17351.1"/>
    </source>
</evidence>
<dbReference type="PANTHER" id="PTHR33240:SF15">
    <property type="entry name" value="GAG-PRO-LIKE PROTEIN"/>
    <property type="match status" value="1"/>
</dbReference>
<proteinExistence type="predicted"/>
<gene>
    <name evidence="2" type="ORF">TSUD_232270</name>
</gene>
<protein>
    <submittedName>
        <fullName evidence="2">Uncharacterized protein</fullName>
    </submittedName>
</protein>
<name>A0A2Z6LYG4_TRISU</name>
<organism evidence="2 3">
    <name type="scientific">Trifolium subterraneum</name>
    <name type="common">Subterranean clover</name>
    <dbReference type="NCBI Taxonomy" id="3900"/>
    <lineage>
        <taxon>Eukaryota</taxon>
        <taxon>Viridiplantae</taxon>
        <taxon>Streptophyta</taxon>
        <taxon>Embryophyta</taxon>
        <taxon>Tracheophyta</taxon>
        <taxon>Spermatophyta</taxon>
        <taxon>Magnoliopsida</taxon>
        <taxon>eudicotyledons</taxon>
        <taxon>Gunneridae</taxon>
        <taxon>Pentapetalae</taxon>
        <taxon>rosids</taxon>
        <taxon>fabids</taxon>
        <taxon>Fabales</taxon>
        <taxon>Fabaceae</taxon>
        <taxon>Papilionoideae</taxon>
        <taxon>50 kb inversion clade</taxon>
        <taxon>NPAAA clade</taxon>
        <taxon>Hologalegina</taxon>
        <taxon>IRL clade</taxon>
        <taxon>Trifolieae</taxon>
        <taxon>Trifolium</taxon>
    </lineage>
</organism>
<keyword evidence="3" id="KW-1185">Reference proteome</keyword>
<dbReference type="EMBL" id="DF973170">
    <property type="protein sequence ID" value="GAU17351.1"/>
    <property type="molecule type" value="Genomic_DNA"/>
</dbReference>
<evidence type="ECO:0000313" key="3">
    <source>
        <dbReference type="Proteomes" id="UP000242715"/>
    </source>
</evidence>
<dbReference type="AlphaFoldDB" id="A0A2Z6LYG4"/>